<sequence>MMFAAIVRSFDCAPKYELVDTPEPSESSEVLVDVLAAGLHNRVRSQANGSHYTSSDKLPLIPGIDGVGRLPNGQLAYFVAPDTSLGTFAEKAVIDLRRSVPLPEGVDPVLIAAAMNPAMSSWVALHRRVDFQPGQKVLVLGATGNSGQMAVQIAKLLGASQVIGAGRDQNRLNSLSALGADVIVSLAGDPEAAAKRLGEAASEVDIVIDYLWGKPAELAMLPLLTQRSDRSRKLTWIQIGSVAGPTAAVPSAALRSANFQLVGSGQGSVSTAGYVAEFPALIDAISAGKLQVNSVSFPLSQVEEVWNAPAGMGERVVFIPSVETERAL</sequence>
<dbReference type="EMBL" id="JARLKY010000059">
    <property type="protein sequence ID" value="MEC0229940.1"/>
    <property type="molecule type" value="Genomic_DNA"/>
</dbReference>
<evidence type="ECO:0000313" key="3">
    <source>
        <dbReference type="Proteomes" id="UP001338137"/>
    </source>
</evidence>
<organism evidence="2 3">
    <name type="scientific">Paenibacillus alba</name>
    <dbReference type="NCBI Taxonomy" id="1197127"/>
    <lineage>
        <taxon>Bacteria</taxon>
        <taxon>Bacillati</taxon>
        <taxon>Bacillota</taxon>
        <taxon>Bacilli</taxon>
        <taxon>Bacillales</taxon>
        <taxon>Paenibacillaceae</taxon>
        <taxon>Paenibacillus</taxon>
    </lineage>
</organism>
<protein>
    <submittedName>
        <fullName evidence="2">Zinc-binding alcohol dehydrogenase family protein</fullName>
    </submittedName>
</protein>
<reference evidence="2 3" key="1">
    <citation type="submission" date="2023-03" db="EMBL/GenBank/DDBJ databases">
        <title>Bacillus Genome Sequencing.</title>
        <authorList>
            <person name="Dunlap C."/>
        </authorList>
    </citation>
    <scope>NUCLEOTIDE SEQUENCE [LARGE SCALE GENOMIC DNA]</scope>
    <source>
        <strain evidence="2 3">BD-533</strain>
    </source>
</reference>
<dbReference type="InterPro" id="IPR051397">
    <property type="entry name" value="Zn-ADH-like_protein"/>
</dbReference>
<dbReference type="SUPFAM" id="SSF50129">
    <property type="entry name" value="GroES-like"/>
    <property type="match status" value="1"/>
</dbReference>
<evidence type="ECO:0000313" key="2">
    <source>
        <dbReference type="EMBL" id="MEC0229940.1"/>
    </source>
</evidence>
<dbReference type="InterPro" id="IPR020843">
    <property type="entry name" value="ER"/>
</dbReference>
<dbReference type="Pfam" id="PF00107">
    <property type="entry name" value="ADH_zinc_N"/>
    <property type="match status" value="1"/>
</dbReference>
<dbReference type="SUPFAM" id="SSF51735">
    <property type="entry name" value="NAD(P)-binding Rossmann-fold domains"/>
    <property type="match status" value="1"/>
</dbReference>
<dbReference type="RefSeq" id="WP_326073994.1">
    <property type="nucleotide sequence ID" value="NZ_JARLKY010000059.1"/>
</dbReference>
<evidence type="ECO:0000259" key="1">
    <source>
        <dbReference type="SMART" id="SM00829"/>
    </source>
</evidence>
<keyword evidence="3" id="KW-1185">Reference proteome</keyword>
<dbReference type="Gene3D" id="3.40.50.720">
    <property type="entry name" value="NAD(P)-binding Rossmann-like Domain"/>
    <property type="match status" value="1"/>
</dbReference>
<dbReference type="PANTHER" id="PTHR43677">
    <property type="entry name" value="SHORT-CHAIN DEHYDROGENASE/REDUCTASE"/>
    <property type="match status" value="1"/>
</dbReference>
<proteinExistence type="predicted"/>
<dbReference type="PANTHER" id="PTHR43677:SF11">
    <property type="entry name" value="ZINC-CONTAINING ALCOHOL DEHYDROGENASE"/>
    <property type="match status" value="1"/>
</dbReference>
<dbReference type="Proteomes" id="UP001338137">
    <property type="component" value="Unassembled WGS sequence"/>
</dbReference>
<name>A0ABU6G6X3_9BACL</name>
<dbReference type="Gene3D" id="3.90.180.10">
    <property type="entry name" value="Medium-chain alcohol dehydrogenases, catalytic domain"/>
    <property type="match status" value="2"/>
</dbReference>
<comment type="caution">
    <text evidence="2">The sequence shown here is derived from an EMBL/GenBank/DDBJ whole genome shotgun (WGS) entry which is preliminary data.</text>
</comment>
<dbReference type="InterPro" id="IPR036291">
    <property type="entry name" value="NAD(P)-bd_dom_sf"/>
</dbReference>
<dbReference type="InterPro" id="IPR013149">
    <property type="entry name" value="ADH-like_C"/>
</dbReference>
<accession>A0ABU6G6X3</accession>
<dbReference type="InterPro" id="IPR011032">
    <property type="entry name" value="GroES-like_sf"/>
</dbReference>
<feature type="domain" description="Enoyl reductase (ER)" evidence="1">
    <location>
        <begin position="5"/>
        <end position="269"/>
    </location>
</feature>
<dbReference type="SMART" id="SM00829">
    <property type="entry name" value="PKS_ER"/>
    <property type="match status" value="1"/>
</dbReference>
<gene>
    <name evidence="2" type="ORF">P4I72_22670</name>
</gene>